<organism evidence="1">
    <name type="scientific">Anguilla anguilla</name>
    <name type="common">European freshwater eel</name>
    <name type="synonym">Muraena anguilla</name>
    <dbReference type="NCBI Taxonomy" id="7936"/>
    <lineage>
        <taxon>Eukaryota</taxon>
        <taxon>Metazoa</taxon>
        <taxon>Chordata</taxon>
        <taxon>Craniata</taxon>
        <taxon>Vertebrata</taxon>
        <taxon>Euteleostomi</taxon>
        <taxon>Actinopterygii</taxon>
        <taxon>Neopterygii</taxon>
        <taxon>Teleostei</taxon>
        <taxon>Anguilliformes</taxon>
        <taxon>Anguillidae</taxon>
        <taxon>Anguilla</taxon>
    </lineage>
</organism>
<dbReference type="EMBL" id="GBXM01051842">
    <property type="protein sequence ID" value="JAH56735.1"/>
    <property type="molecule type" value="Transcribed_RNA"/>
</dbReference>
<dbReference type="AlphaFoldDB" id="A0A0E9TV15"/>
<reference evidence="1" key="1">
    <citation type="submission" date="2014-11" db="EMBL/GenBank/DDBJ databases">
        <authorList>
            <person name="Amaro Gonzalez C."/>
        </authorList>
    </citation>
    <scope>NUCLEOTIDE SEQUENCE</scope>
</reference>
<proteinExistence type="predicted"/>
<reference evidence="1" key="2">
    <citation type="journal article" date="2015" name="Fish Shellfish Immunol.">
        <title>Early steps in the European eel (Anguilla anguilla)-Vibrio vulnificus interaction in the gills: Role of the RtxA13 toxin.</title>
        <authorList>
            <person name="Callol A."/>
            <person name="Pajuelo D."/>
            <person name="Ebbesson L."/>
            <person name="Teles M."/>
            <person name="MacKenzie S."/>
            <person name="Amaro C."/>
        </authorList>
    </citation>
    <scope>NUCLEOTIDE SEQUENCE</scope>
</reference>
<name>A0A0E9TV15_ANGAN</name>
<sequence length="60" mass="6805">MVSKNARGSFDVKVLSLTILKNRFVLEFYVSVLELHCFKLPVVIESASECSVKIILITYL</sequence>
<evidence type="ECO:0000313" key="1">
    <source>
        <dbReference type="EMBL" id="JAH56735.1"/>
    </source>
</evidence>
<accession>A0A0E9TV15</accession>
<protein>
    <submittedName>
        <fullName evidence="1">Uncharacterized protein</fullName>
    </submittedName>
</protein>